<dbReference type="InterPro" id="IPR023187">
    <property type="entry name" value="Tscrpt_reg_MarR-type_CS"/>
</dbReference>
<evidence type="ECO:0000313" key="6">
    <source>
        <dbReference type="Proteomes" id="UP001330812"/>
    </source>
</evidence>
<proteinExistence type="predicted"/>
<sequence length="165" mass="18053">MMTHDEMAIAGLAREFAVFFRQDPAALGQRGRETPLEFRTGAYGLLAHLFEHGPHRATDLADQIGLAPSTISRHLQPLETLGLITRFPDPDDGRAFSVTLTEKGRCRIAEVQRLRSKRLGEILESWSEHDVRTFAGLLARFNGSAGPAQHFGSAIGNVRSGCDGS</sequence>
<keyword evidence="3" id="KW-0804">Transcription</keyword>
<dbReference type="InterPro" id="IPR000835">
    <property type="entry name" value="HTH_MarR-typ"/>
</dbReference>
<protein>
    <submittedName>
        <fullName evidence="5">MarR family transcriptional regulator</fullName>
    </submittedName>
</protein>
<evidence type="ECO:0000256" key="2">
    <source>
        <dbReference type="ARBA" id="ARBA00023125"/>
    </source>
</evidence>
<reference evidence="5 6" key="1">
    <citation type="journal article" date="2015" name="Int. J. Syst. Evol. Microbiol.">
        <title>Amycolatopsis rhabdoformis sp. nov., an actinomycete isolated from a tropical forest soil.</title>
        <authorList>
            <person name="Souza W.R."/>
            <person name="Silva R.E."/>
            <person name="Goodfellow M."/>
            <person name="Busarakam K."/>
            <person name="Figueiro F.S."/>
            <person name="Ferreira D."/>
            <person name="Rodrigues-Filho E."/>
            <person name="Moraes L.A.B."/>
            <person name="Zucchi T.D."/>
        </authorList>
    </citation>
    <scope>NUCLEOTIDE SEQUENCE [LARGE SCALE GENOMIC DNA]</scope>
    <source>
        <strain evidence="5 6">NCIMB 14900</strain>
    </source>
</reference>
<dbReference type="RefSeq" id="WP_326835116.1">
    <property type="nucleotide sequence ID" value="NZ_CP142149.1"/>
</dbReference>
<dbReference type="Pfam" id="PF01047">
    <property type="entry name" value="MarR"/>
    <property type="match status" value="1"/>
</dbReference>
<dbReference type="Proteomes" id="UP001330812">
    <property type="component" value="Chromosome"/>
</dbReference>
<dbReference type="PROSITE" id="PS01117">
    <property type="entry name" value="HTH_MARR_1"/>
    <property type="match status" value="1"/>
</dbReference>
<name>A0ABZ1IDS2_9PSEU</name>
<dbReference type="InterPro" id="IPR011991">
    <property type="entry name" value="ArsR-like_HTH"/>
</dbReference>
<dbReference type="EMBL" id="CP142149">
    <property type="protein sequence ID" value="WSE32308.1"/>
    <property type="molecule type" value="Genomic_DNA"/>
</dbReference>
<keyword evidence="1" id="KW-0805">Transcription regulation</keyword>
<feature type="domain" description="HTH marR-type" evidence="4">
    <location>
        <begin position="9"/>
        <end position="143"/>
    </location>
</feature>
<dbReference type="Gene3D" id="1.10.10.10">
    <property type="entry name" value="Winged helix-like DNA-binding domain superfamily/Winged helix DNA-binding domain"/>
    <property type="match status" value="1"/>
</dbReference>
<keyword evidence="6" id="KW-1185">Reference proteome</keyword>
<dbReference type="InterPro" id="IPR036388">
    <property type="entry name" value="WH-like_DNA-bd_sf"/>
</dbReference>
<dbReference type="PANTHER" id="PTHR33164">
    <property type="entry name" value="TRANSCRIPTIONAL REGULATOR, MARR FAMILY"/>
    <property type="match status" value="1"/>
</dbReference>
<dbReference type="PROSITE" id="PS50995">
    <property type="entry name" value="HTH_MARR_2"/>
    <property type="match status" value="1"/>
</dbReference>
<keyword evidence="2" id="KW-0238">DNA-binding</keyword>
<evidence type="ECO:0000256" key="3">
    <source>
        <dbReference type="ARBA" id="ARBA00023163"/>
    </source>
</evidence>
<evidence type="ECO:0000259" key="4">
    <source>
        <dbReference type="PROSITE" id="PS50995"/>
    </source>
</evidence>
<dbReference type="SMART" id="SM00347">
    <property type="entry name" value="HTH_MARR"/>
    <property type="match status" value="1"/>
</dbReference>
<dbReference type="InterPro" id="IPR039422">
    <property type="entry name" value="MarR/SlyA-like"/>
</dbReference>
<evidence type="ECO:0000256" key="1">
    <source>
        <dbReference type="ARBA" id="ARBA00023015"/>
    </source>
</evidence>
<organism evidence="5 6">
    <name type="scientific">Amycolatopsis rhabdoformis</name>
    <dbReference type="NCBI Taxonomy" id="1448059"/>
    <lineage>
        <taxon>Bacteria</taxon>
        <taxon>Bacillati</taxon>
        <taxon>Actinomycetota</taxon>
        <taxon>Actinomycetes</taxon>
        <taxon>Pseudonocardiales</taxon>
        <taxon>Pseudonocardiaceae</taxon>
        <taxon>Amycolatopsis</taxon>
    </lineage>
</organism>
<dbReference type="InterPro" id="IPR036390">
    <property type="entry name" value="WH_DNA-bd_sf"/>
</dbReference>
<evidence type="ECO:0000313" key="5">
    <source>
        <dbReference type="EMBL" id="WSE32308.1"/>
    </source>
</evidence>
<dbReference type="PANTHER" id="PTHR33164:SF57">
    <property type="entry name" value="MARR-FAMILY TRANSCRIPTIONAL REGULATOR"/>
    <property type="match status" value="1"/>
</dbReference>
<dbReference type="PRINTS" id="PR00598">
    <property type="entry name" value="HTHMARR"/>
</dbReference>
<dbReference type="CDD" id="cd00090">
    <property type="entry name" value="HTH_ARSR"/>
    <property type="match status" value="1"/>
</dbReference>
<accession>A0ABZ1IDS2</accession>
<gene>
    <name evidence="5" type="ORF">VSH64_09340</name>
</gene>
<dbReference type="SUPFAM" id="SSF46785">
    <property type="entry name" value="Winged helix' DNA-binding domain"/>
    <property type="match status" value="1"/>
</dbReference>